<dbReference type="Pfam" id="PF05697">
    <property type="entry name" value="Trigger_N"/>
    <property type="match status" value="1"/>
</dbReference>
<feature type="domain" description="Trigger factor C-terminal" evidence="14">
    <location>
        <begin position="258"/>
        <end position="413"/>
    </location>
</feature>
<evidence type="ECO:0000256" key="1">
    <source>
        <dbReference type="ARBA" id="ARBA00000971"/>
    </source>
</evidence>
<organism evidence="15 16">
    <name type="scientific">Nonomuraea harbinensis</name>
    <dbReference type="NCBI Taxonomy" id="1286938"/>
    <lineage>
        <taxon>Bacteria</taxon>
        <taxon>Bacillati</taxon>
        <taxon>Actinomycetota</taxon>
        <taxon>Actinomycetes</taxon>
        <taxon>Streptosporangiales</taxon>
        <taxon>Streptosporangiaceae</taxon>
        <taxon>Nonomuraea</taxon>
    </lineage>
</organism>
<dbReference type="PIRSF" id="PIRSF003095">
    <property type="entry name" value="Trigger_factor"/>
    <property type="match status" value="1"/>
</dbReference>
<comment type="function">
    <text evidence="10">Involved in protein export. Acts as a chaperone by maintaining the newly synthesized protein in an open conformation. Functions as a peptidyl-prolyl cis-trans isomerase.</text>
</comment>
<evidence type="ECO:0000256" key="11">
    <source>
        <dbReference type="SAM" id="MobiDB-lite"/>
    </source>
</evidence>
<dbReference type="InterPro" id="IPR008881">
    <property type="entry name" value="Trigger_fac_ribosome-bd_bac"/>
</dbReference>
<dbReference type="InterPro" id="IPR001179">
    <property type="entry name" value="PPIase_FKBP_dom"/>
</dbReference>
<evidence type="ECO:0000256" key="7">
    <source>
        <dbReference type="ARBA" id="ARBA00023235"/>
    </source>
</evidence>
<sequence length="460" mass="50873">MKTAVEELSPTRVKLTVEVPFDELRPSMDAAYKKVAQQVRVPGFRPGKVPARIIEQRFGRAVVLEETLNEAVPKLYGQAVDEVDVFPVSQPDIEVTKIEDGEQIEFTAEVDIRPHFDVPDYQGVEITVDSAEVADSDVDEQLDALRQRFATLTGVERPAAVGDYVVMDLRAEIDGENIEEQQASEVSYEVGAGSVLQGLDDALVGMSADEEKSFRTELVGGENAGQEADVIINVKSVKEKVLPELDDEFAQLASEFDTLDELKGSIREQVRRTKLIDQVVQARDKALDTLLEKIDVPIPESALKAEIDARKHNLEHQIAESGLSRDAYFRLYQTTEEERFAEFETASARAIKVGFVLDKIVKAEELGVSEQELTNFVVRRAMEMGVQPNQLAQHLADNDQLTLAMVEIVRDKAKAVLGDAAKVVDSEGGEVDLKAIYTEINGEEASEEPAEESEEQKAEA</sequence>
<dbReference type="Pfam" id="PF05698">
    <property type="entry name" value="Trigger_C"/>
    <property type="match status" value="1"/>
</dbReference>
<dbReference type="InterPro" id="IPR005215">
    <property type="entry name" value="Trig_fac"/>
</dbReference>
<reference evidence="16" key="1">
    <citation type="journal article" date="2019" name="Int. J. Syst. Evol. Microbiol.">
        <title>The Global Catalogue of Microorganisms (GCM) 10K type strain sequencing project: providing services to taxonomists for standard genome sequencing and annotation.</title>
        <authorList>
            <consortium name="The Broad Institute Genomics Platform"/>
            <consortium name="The Broad Institute Genome Sequencing Center for Infectious Disease"/>
            <person name="Wu L."/>
            <person name="Ma J."/>
        </authorList>
    </citation>
    <scope>NUCLEOTIDE SEQUENCE [LARGE SCALE GENOMIC DNA]</scope>
    <source>
        <strain evidence="16">CGMCC 4.7106</strain>
    </source>
</reference>
<dbReference type="NCBIfam" id="TIGR00115">
    <property type="entry name" value="tig"/>
    <property type="match status" value="1"/>
</dbReference>
<comment type="catalytic activity">
    <reaction evidence="1 10">
        <text>[protein]-peptidylproline (omega=180) = [protein]-peptidylproline (omega=0)</text>
        <dbReference type="Rhea" id="RHEA:16237"/>
        <dbReference type="Rhea" id="RHEA-COMP:10747"/>
        <dbReference type="Rhea" id="RHEA-COMP:10748"/>
        <dbReference type="ChEBI" id="CHEBI:83833"/>
        <dbReference type="ChEBI" id="CHEBI:83834"/>
        <dbReference type="EC" id="5.2.1.8"/>
    </reaction>
</comment>
<gene>
    <name evidence="10 15" type="primary">tig</name>
    <name evidence="15" type="ORF">ACFPUY_24650</name>
</gene>
<dbReference type="InterPro" id="IPR008880">
    <property type="entry name" value="Trigger_fac_C"/>
</dbReference>
<name>A0ABW1BZ61_9ACTN</name>
<evidence type="ECO:0000256" key="10">
    <source>
        <dbReference type="HAMAP-Rule" id="MF_00303"/>
    </source>
</evidence>
<keyword evidence="5 10" id="KW-0132">Cell division</keyword>
<evidence type="ECO:0000313" key="15">
    <source>
        <dbReference type="EMBL" id="MFC5818307.1"/>
    </source>
</evidence>
<evidence type="ECO:0000259" key="12">
    <source>
        <dbReference type="Pfam" id="PF00254"/>
    </source>
</evidence>
<protein>
    <recommendedName>
        <fullName evidence="4 10">Trigger factor</fullName>
        <shortName evidence="10">TF</shortName>
        <ecNumber evidence="3 10">5.2.1.8</ecNumber>
    </recommendedName>
    <alternativeName>
        <fullName evidence="9 10">PPIase</fullName>
    </alternativeName>
</protein>
<keyword evidence="7 10" id="KW-0413">Isomerase</keyword>
<dbReference type="HAMAP" id="MF_00303">
    <property type="entry name" value="Trigger_factor_Tig"/>
    <property type="match status" value="1"/>
</dbReference>
<keyword evidence="6 10" id="KW-0143">Chaperone</keyword>
<dbReference type="Proteomes" id="UP001596096">
    <property type="component" value="Unassembled WGS sequence"/>
</dbReference>
<dbReference type="EC" id="5.2.1.8" evidence="3 10"/>
<dbReference type="PANTHER" id="PTHR30560">
    <property type="entry name" value="TRIGGER FACTOR CHAPERONE AND PEPTIDYL-PROLYL CIS/TRANS ISOMERASE"/>
    <property type="match status" value="1"/>
</dbReference>
<evidence type="ECO:0000259" key="13">
    <source>
        <dbReference type="Pfam" id="PF05697"/>
    </source>
</evidence>
<feature type="domain" description="PPIase FKBP-type" evidence="12">
    <location>
        <begin position="158"/>
        <end position="214"/>
    </location>
</feature>
<evidence type="ECO:0000256" key="6">
    <source>
        <dbReference type="ARBA" id="ARBA00023186"/>
    </source>
</evidence>
<evidence type="ECO:0000256" key="3">
    <source>
        <dbReference type="ARBA" id="ARBA00013194"/>
    </source>
</evidence>
<accession>A0ABW1BZ61</accession>
<comment type="subcellular location">
    <subcellularLocation>
        <location evidence="10">Cytoplasm</location>
    </subcellularLocation>
    <text evidence="10">About half TF is bound to the ribosome near the polypeptide exit tunnel while the other half is free in the cytoplasm.</text>
</comment>
<dbReference type="GO" id="GO:0003755">
    <property type="term" value="F:peptidyl-prolyl cis-trans isomerase activity"/>
    <property type="evidence" value="ECO:0007669"/>
    <property type="project" value="UniProtKB-EC"/>
</dbReference>
<dbReference type="RefSeq" id="WP_219547110.1">
    <property type="nucleotide sequence ID" value="NZ_JAHKRN010000030.1"/>
</dbReference>
<dbReference type="PANTHER" id="PTHR30560:SF3">
    <property type="entry name" value="TRIGGER FACTOR-LIKE PROTEIN TIG, CHLOROPLASTIC"/>
    <property type="match status" value="1"/>
</dbReference>
<keyword evidence="16" id="KW-1185">Reference proteome</keyword>
<evidence type="ECO:0000313" key="16">
    <source>
        <dbReference type="Proteomes" id="UP001596096"/>
    </source>
</evidence>
<comment type="similarity">
    <text evidence="2 10">Belongs to the FKBP-type PPIase family. Tig subfamily.</text>
</comment>
<evidence type="ECO:0000256" key="5">
    <source>
        <dbReference type="ARBA" id="ARBA00022618"/>
    </source>
</evidence>
<evidence type="ECO:0000256" key="2">
    <source>
        <dbReference type="ARBA" id="ARBA00005464"/>
    </source>
</evidence>
<keyword evidence="10" id="KW-0697">Rotamase</keyword>
<proteinExistence type="inferred from homology"/>
<comment type="domain">
    <text evidence="10">Consists of 3 domains; the N-terminus binds the ribosome, the middle domain has PPIase activity, while the C-terminus has intrinsic chaperone activity on its own.</text>
</comment>
<feature type="domain" description="Trigger factor ribosome-binding bacterial" evidence="13">
    <location>
        <begin position="1"/>
        <end position="145"/>
    </location>
</feature>
<evidence type="ECO:0000259" key="14">
    <source>
        <dbReference type="Pfam" id="PF05698"/>
    </source>
</evidence>
<evidence type="ECO:0000256" key="4">
    <source>
        <dbReference type="ARBA" id="ARBA00016902"/>
    </source>
</evidence>
<dbReference type="Pfam" id="PF00254">
    <property type="entry name" value="FKBP_C"/>
    <property type="match status" value="1"/>
</dbReference>
<evidence type="ECO:0000256" key="9">
    <source>
        <dbReference type="ARBA" id="ARBA00029986"/>
    </source>
</evidence>
<keyword evidence="8 10" id="KW-0131">Cell cycle</keyword>
<feature type="region of interest" description="Disordered" evidence="11">
    <location>
        <begin position="441"/>
        <end position="460"/>
    </location>
</feature>
<comment type="caution">
    <text evidence="15">The sequence shown here is derived from an EMBL/GenBank/DDBJ whole genome shotgun (WGS) entry which is preliminary data.</text>
</comment>
<feature type="compositionally biased region" description="Acidic residues" evidence="11">
    <location>
        <begin position="441"/>
        <end position="454"/>
    </location>
</feature>
<keyword evidence="10" id="KW-0963">Cytoplasm</keyword>
<dbReference type="EMBL" id="JBHSNW010000013">
    <property type="protein sequence ID" value="MFC5818307.1"/>
    <property type="molecule type" value="Genomic_DNA"/>
</dbReference>
<evidence type="ECO:0000256" key="8">
    <source>
        <dbReference type="ARBA" id="ARBA00023306"/>
    </source>
</evidence>